<dbReference type="SUPFAM" id="SSF53335">
    <property type="entry name" value="S-adenosyl-L-methionine-dependent methyltransferases"/>
    <property type="match status" value="1"/>
</dbReference>
<reference evidence="1 2" key="1">
    <citation type="submission" date="2015-11" db="EMBL/GenBank/DDBJ databases">
        <title>Genomic analysis of 38 Legionella species identifies large and diverse effector repertoires.</title>
        <authorList>
            <person name="Burstein D."/>
            <person name="Amaro F."/>
            <person name="Zusman T."/>
            <person name="Lifshitz Z."/>
            <person name="Cohen O."/>
            <person name="Gilbert J.A."/>
            <person name="Pupko T."/>
            <person name="Shuman H.A."/>
            <person name="Segal G."/>
        </authorList>
    </citation>
    <scope>NUCLEOTIDE SEQUENCE [LARGE SCALE GENOMIC DNA]</scope>
    <source>
        <strain evidence="1 2">ATCC 49504</strain>
    </source>
</reference>
<protein>
    <submittedName>
        <fullName evidence="1">SAM dependent methyltransferase</fullName>
    </submittedName>
</protein>
<dbReference type="PATRIC" id="fig|45065.4.peg.748"/>
<dbReference type="InterPro" id="IPR029063">
    <property type="entry name" value="SAM-dependent_MTases_sf"/>
</dbReference>
<organism evidence="1 2">
    <name type="scientific">Legionella geestiana</name>
    <dbReference type="NCBI Taxonomy" id="45065"/>
    <lineage>
        <taxon>Bacteria</taxon>
        <taxon>Pseudomonadati</taxon>
        <taxon>Pseudomonadota</taxon>
        <taxon>Gammaproteobacteria</taxon>
        <taxon>Legionellales</taxon>
        <taxon>Legionellaceae</taxon>
        <taxon>Legionella</taxon>
    </lineage>
</organism>
<dbReference type="GO" id="GO:0008757">
    <property type="term" value="F:S-adenosylmethionine-dependent methyltransferase activity"/>
    <property type="evidence" value="ECO:0007669"/>
    <property type="project" value="InterPro"/>
</dbReference>
<evidence type="ECO:0000313" key="1">
    <source>
        <dbReference type="EMBL" id="KTD02376.1"/>
    </source>
</evidence>
<keyword evidence="1" id="KW-0489">Methyltransferase</keyword>
<dbReference type="EMBL" id="LNYC01000020">
    <property type="protein sequence ID" value="KTD02376.1"/>
    <property type="molecule type" value="Genomic_DNA"/>
</dbReference>
<dbReference type="PANTHER" id="PTHR43591:SF110">
    <property type="entry name" value="RHODANESE DOMAIN-CONTAINING PROTEIN"/>
    <property type="match status" value="1"/>
</dbReference>
<dbReference type="RefSeq" id="WP_081776702.1">
    <property type="nucleotide sequence ID" value="NZ_CAAAHN010000009.1"/>
</dbReference>
<dbReference type="Proteomes" id="UP000054785">
    <property type="component" value="Unassembled WGS sequence"/>
</dbReference>
<dbReference type="AlphaFoldDB" id="A0A0W0U387"/>
<accession>A0A0W0U387</accession>
<dbReference type="OrthoDB" id="9804312at2"/>
<name>A0A0W0U387_9GAMM</name>
<dbReference type="Pfam" id="PF08241">
    <property type="entry name" value="Methyltransf_11"/>
    <property type="match status" value="1"/>
</dbReference>
<gene>
    <name evidence="1" type="ORF">Lgee_0705</name>
</gene>
<dbReference type="GO" id="GO:0032259">
    <property type="term" value="P:methylation"/>
    <property type="evidence" value="ECO:0007669"/>
    <property type="project" value="UniProtKB-KW"/>
</dbReference>
<keyword evidence="2" id="KW-1185">Reference proteome</keyword>
<dbReference type="Gene3D" id="3.40.50.150">
    <property type="entry name" value="Vaccinia Virus protein VP39"/>
    <property type="match status" value="1"/>
</dbReference>
<keyword evidence="1" id="KW-0808">Transferase</keyword>
<comment type="caution">
    <text evidence="1">The sequence shown here is derived from an EMBL/GenBank/DDBJ whole genome shotgun (WGS) entry which is preliminary data.</text>
</comment>
<proteinExistence type="predicted"/>
<evidence type="ECO:0000313" key="2">
    <source>
        <dbReference type="Proteomes" id="UP000054785"/>
    </source>
</evidence>
<dbReference type="CDD" id="cd02440">
    <property type="entry name" value="AdoMet_MTases"/>
    <property type="match status" value="1"/>
</dbReference>
<sequence length="237" mass="27222">MKTLNNYQLYIDFYTSELGGTGYLAFRDLSKIISNHTTIHPDNIMALDFGCGAGRSSNLLRLHGYKVKGVDIDINMLNEARSHAYNGIDFHLMEKGKIPFEDNKFDIVFNSFVLLDIGSKNELTHNISEMHRVCKKNGLIISVTNSEHLFSKKWLTINNEFPENIDLKSGDIAKIHLTDKDIILFDYYWSHTDYVDCINRAGCSNVSVYQPLGNDLDGYQWFDEKIYPPYSIFVVKK</sequence>
<dbReference type="STRING" id="45065.Lgee_0705"/>
<dbReference type="PANTHER" id="PTHR43591">
    <property type="entry name" value="METHYLTRANSFERASE"/>
    <property type="match status" value="1"/>
</dbReference>
<dbReference type="InterPro" id="IPR013216">
    <property type="entry name" value="Methyltransf_11"/>
</dbReference>